<feature type="binding site" evidence="7">
    <location>
        <position position="520"/>
    </location>
    <ligand>
        <name>ATP</name>
        <dbReference type="ChEBI" id="CHEBI:30616"/>
    </ligand>
</feature>
<protein>
    <recommendedName>
        <fullName evidence="10">Protein kinase domain-containing protein</fullName>
    </recommendedName>
</protein>
<dbReference type="SUPFAM" id="SSF52058">
    <property type="entry name" value="L domain-like"/>
    <property type="match status" value="1"/>
</dbReference>
<dbReference type="EMBL" id="GL433843">
    <property type="protein sequence ID" value="EFN55985.1"/>
    <property type="molecule type" value="Genomic_DNA"/>
</dbReference>
<dbReference type="eggNOG" id="KOG0192">
    <property type="taxonomic scope" value="Eukaryota"/>
</dbReference>
<keyword evidence="3" id="KW-0808">Transferase</keyword>
<evidence type="ECO:0000256" key="9">
    <source>
        <dbReference type="SAM" id="Phobius"/>
    </source>
</evidence>
<dbReference type="RefSeq" id="XP_005848087.1">
    <property type="nucleotide sequence ID" value="XM_005848025.1"/>
</dbReference>
<dbReference type="InParanoid" id="E1ZE84"/>
<keyword evidence="9" id="KW-1133">Transmembrane helix</keyword>
<dbReference type="KEGG" id="cvr:CHLNCDRAFT_145350"/>
<dbReference type="Gene3D" id="1.10.510.10">
    <property type="entry name" value="Transferase(Phosphotransferase) domain 1"/>
    <property type="match status" value="1"/>
</dbReference>
<evidence type="ECO:0000256" key="1">
    <source>
        <dbReference type="ARBA" id="ARBA00004430"/>
    </source>
</evidence>
<accession>E1ZE84</accession>
<dbReference type="PROSITE" id="PS00107">
    <property type="entry name" value="PROTEIN_KINASE_ATP"/>
    <property type="match status" value="1"/>
</dbReference>
<dbReference type="InterPro" id="IPR001245">
    <property type="entry name" value="Ser-Thr/Tyr_kinase_cat_dom"/>
</dbReference>
<dbReference type="GO" id="GO:0005524">
    <property type="term" value="F:ATP binding"/>
    <property type="evidence" value="ECO:0007669"/>
    <property type="project" value="UniProtKB-UniRule"/>
</dbReference>
<keyword evidence="6 7" id="KW-0067">ATP-binding</keyword>
<evidence type="ECO:0000256" key="2">
    <source>
        <dbReference type="ARBA" id="ARBA00022527"/>
    </source>
</evidence>
<reference evidence="11 12" key="1">
    <citation type="journal article" date="2010" name="Plant Cell">
        <title>The Chlorella variabilis NC64A genome reveals adaptation to photosymbiosis, coevolution with viruses, and cryptic sex.</title>
        <authorList>
            <person name="Blanc G."/>
            <person name="Duncan G."/>
            <person name="Agarkova I."/>
            <person name="Borodovsky M."/>
            <person name="Gurnon J."/>
            <person name="Kuo A."/>
            <person name="Lindquist E."/>
            <person name="Lucas S."/>
            <person name="Pangilinan J."/>
            <person name="Polle J."/>
            <person name="Salamov A."/>
            <person name="Terry A."/>
            <person name="Yamada T."/>
            <person name="Dunigan D.D."/>
            <person name="Grigoriev I.V."/>
            <person name="Claverie J.M."/>
            <person name="Van Etten J.L."/>
        </authorList>
    </citation>
    <scope>NUCLEOTIDE SEQUENCE [LARGE SCALE GENOMIC DNA]</scope>
    <source>
        <strain evidence="11 12">NC64A</strain>
    </source>
</reference>
<dbReference type="PROSITE" id="PS00108">
    <property type="entry name" value="PROTEIN_KINASE_ST"/>
    <property type="match status" value="1"/>
</dbReference>
<dbReference type="PANTHER" id="PTHR48007:SF4">
    <property type="entry name" value="LEUCINE-RICH REPEAT RECEPTOR-LIKE PROTEIN KINASE PXC1"/>
    <property type="match status" value="1"/>
</dbReference>
<dbReference type="Proteomes" id="UP000008141">
    <property type="component" value="Unassembled WGS sequence"/>
</dbReference>
<dbReference type="Gene3D" id="3.80.10.10">
    <property type="entry name" value="Ribonuclease Inhibitor"/>
    <property type="match status" value="1"/>
</dbReference>
<dbReference type="InterPro" id="IPR011009">
    <property type="entry name" value="Kinase-like_dom_sf"/>
</dbReference>
<feature type="transmembrane region" description="Helical" evidence="9">
    <location>
        <begin position="265"/>
        <end position="288"/>
    </location>
</feature>
<feature type="compositionally biased region" description="Low complexity" evidence="8">
    <location>
        <begin position="815"/>
        <end position="828"/>
    </location>
</feature>
<comment type="subcellular location">
    <subcellularLocation>
        <location evidence="1">Cytoplasm</location>
        <location evidence="1">Cytoskeleton</location>
        <location evidence="1">Cilium axoneme</location>
    </subcellularLocation>
</comment>
<evidence type="ECO:0000256" key="6">
    <source>
        <dbReference type="ARBA" id="ARBA00022840"/>
    </source>
</evidence>
<dbReference type="GO" id="GO:0005930">
    <property type="term" value="C:axoneme"/>
    <property type="evidence" value="ECO:0007669"/>
    <property type="project" value="UniProtKB-SubCell"/>
</dbReference>
<dbReference type="SMART" id="SM00220">
    <property type="entry name" value="S_TKc"/>
    <property type="match status" value="1"/>
</dbReference>
<dbReference type="InterPro" id="IPR046959">
    <property type="entry name" value="PRK1-6/SRF4-like"/>
</dbReference>
<dbReference type="GeneID" id="17355275"/>
<keyword evidence="2" id="KW-0723">Serine/threonine-protein kinase</keyword>
<keyword evidence="5" id="KW-0418">Kinase</keyword>
<feature type="compositionally biased region" description="Low complexity" evidence="8">
    <location>
        <begin position="888"/>
        <end position="902"/>
    </location>
</feature>
<dbReference type="InterPro" id="IPR000719">
    <property type="entry name" value="Prot_kinase_dom"/>
</dbReference>
<dbReference type="GO" id="GO:0004672">
    <property type="term" value="F:protein kinase activity"/>
    <property type="evidence" value="ECO:0007669"/>
    <property type="project" value="InterPro"/>
</dbReference>
<dbReference type="InterPro" id="IPR008271">
    <property type="entry name" value="Ser/Thr_kinase_AS"/>
</dbReference>
<dbReference type="InterPro" id="IPR017441">
    <property type="entry name" value="Protein_kinase_ATP_BS"/>
</dbReference>
<evidence type="ECO:0000256" key="8">
    <source>
        <dbReference type="SAM" id="MobiDB-lite"/>
    </source>
</evidence>
<feature type="domain" description="Protein kinase" evidence="10">
    <location>
        <begin position="492"/>
        <end position="723"/>
    </location>
</feature>
<evidence type="ECO:0000256" key="7">
    <source>
        <dbReference type="PROSITE-ProRule" id="PRU10141"/>
    </source>
</evidence>
<dbReference type="PROSITE" id="PS50011">
    <property type="entry name" value="PROTEIN_KINASE_DOM"/>
    <property type="match status" value="1"/>
</dbReference>
<feature type="compositionally biased region" description="Low complexity" evidence="8">
    <location>
        <begin position="747"/>
        <end position="783"/>
    </location>
</feature>
<sequence>MLPYRALQCPSCPLKALGTVASNLSQIMPMKTLNLQQQQLGGNLPPEFGLNGSFPNLINLLLQQNQFTGAILALQQNRLRGQLPLEWAPATAFTSLEELYLQNNLLEGRLPRGDATFKLQFPKMRIVDMSFNNFTGDMPASWGENNTSPNLELMYLRNLSLAGTLPPIWGNGGGMDKLRQLWIDGNDLSGTIPAEWASFPSLEQLYVRPGNLKLCGPLPPGITFQLCSANGNSECNETVALDGPTCPPWVPPPPPEPEGGSNTSAIVGGVVGGVAGGILLAAGVVLVLRWNKRRKQRMSPFIAEAQGPVAPSKDDLSKYSRVLESVEGGGDAKHENKLASWPSRVASRMSGMFGSPSQPISQSSGTQLSPLQSGSVGSGAAPAAAAAAGGLATSGKLPSRDGLLTYHNDSVLLSSMDMSAASAAGMQGQPSAFAYNYTGNISSMTLGGGMTPIRVSEDVRGSVDAALWGVGIQQLPDWEIQPEEIQYMKRADGTDWELGCGGFGKVFKAMRNGAQPVAVKVLTSGPDTRYMAMAEFKREVAILKSCRDPNIVAFLGACLRDDCAMLVTEYCEGGNLARNILAHKIAIDIAKGLVFLHSRRIVHLDLKSPNILLARDGTAKIADVGLAKIIAQEYSAVTGAVGTLAWSSPEMLLGARCTERSDIYSYGEYCPVVYVVPEECPEELRKLMLDCLEQNPRRRPSATQIIDRLKKIPVSPEEHQPALPPATLRPETAAEARASAGRRKRAAGASGAPTPAASASASPISAFAAAAGGPPGTPMARTASNASDAGRQAGAPQPQRGGSPAPVAPAQGTFAGAPLAPAGSLPTPFGAAARRPSSATEGQLPAWGSEEDLASSSANPTEDAGTEPEGASRSLSLSRDPSLVAPPGRTASGALARAGSGLPPRPSPFASSKLAAHTPPSPSP</sequence>
<dbReference type="InterPro" id="IPR032675">
    <property type="entry name" value="LRR_dom_sf"/>
</dbReference>
<evidence type="ECO:0000313" key="11">
    <source>
        <dbReference type="EMBL" id="EFN55985.1"/>
    </source>
</evidence>
<name>E1ZE84_CHLVA</name>
<keyword evidence="12" id="KW-1185">Reference proteome</keyword>
<proteinExistence type="predicted"/>
<dbReference type="OrthoDB" id="513182at2759"/>
<keyword evidence="4 7" id="KW-0547">Nucleotide-binding</keyword>
<gene>
    <name evidence="11" type="ORF">CHLNCDRAFT_145350</name>
</gene>
<dbReference type="Pfam" id="PF07714">
    <property type="entry name" value="PK_Tyr_Ser-Thr"/>
    <property type="match status" value="1"/>
</dbReference>
<feature type="compositionally biased region" description="Low complexity" evidence="8">
    <location>
        <begin position="354"/>
        <end position="365"/>
    </location>
</feature>
<dbReference type="STRING" id="554065.E1ZE84"/>
<keyword evidence="9" id="KW-0472">Membrane</keyword>
<evidence type="ECO:0000313" key="12">
    <source>
        <dbReference type="Proteomes" id="UP000008141"/>
    </source>
</evidence>
<evidence type="ECO:0000256" key="3">
    <source>
        <dbReference type="ARBA" id="ARBA00022679"/>
    </source>
</evidence>
<dbReference type="SUPFAM" id="SSF56112">
    <property type="entry name" value="Protein kinase-like (PK-like)"/>
    <property type="match status" value="1"/>
</dbReference>
<dbReference type="PANTHER" id="PTHR48007">
    <property type="entry name" value="LEUCINE-RICH REPEAT RECEPTOR-LIKE PROTEIN KINASE PXC1"/>
    <property type="match status" value="1"/>
</dbReference>
<keyword evidence="9" id="KW-0812">Transmembrane</keyword>
<evidence type="ECO:0000256" key="5">
    <source>
        <dbReference type="ARBA" id="ARBA00022777"/>
    </source>
</evidence>
<evidence type="ECO:0000259" key="10">
    <source>
        <dbReference type="PROSITE" id="PS50011"/>
    </source>
</evidence>
<feature type="region of interest" description="Disordered" evidence="8">
    <location>
        <begin position="712"/>
        <end position="924"/>
    </location>
</feature>
<dbReference type="AlphaFoldDB" id="E1ZE84"/>
<feature type="region of interest" description="Disordered" evidence="8">
    <location>
        <begin position="350"/>
        <end position="376"/>
    </location>
</feature>
<organism evidence="12">
    <name type="scientific">Chlorella variabilis</name>
    <name type="common">Green alga</name>
    <dbReference type="NCBI Taxonomy" id="554065"/>
    <lineage>
        <taxon>Eukaryota</taxon>
        <taxon>Viridiplantae</taxon>
        <taxon>Chlorophyta</taxon>
        <taxon>core chlorophytes</taxon>
        <taxon>Trebouxiophyceae</taxon>
        <taxon>Chlorellales</taxon>
        <taxon>Chlorellaceae</taxon>
        <taxon>Chlorella clade</taxon>
        <taxon>Chlorella</taxon>
    </lineage>
</organism>
<evidence type="ECO:0000256" key="4">
    <source>
        <dbReference type="ARBA" id="ARBA00022741"/>
    </source>
</evidence>